<dbReference type="PANTHER" id="PTHR43283">
    <property type="entry name" value="BETA-LACTAMASE-RELATED"/>
    <property type="match status" value="1"/>
</dbReference>
<accession>A0A448ZCV1</accession>
<dbReference type="InterPro" id="IPR050789">
    <property type="entry name" value="Diverse_Enzym_Activities"/>
</dbReference>
<gene>
    <name evidence="3" type="ORF">PSNMU_V1.4_AUG-EV-PASAV3_0067350</name>
</gene>
<feature type="region of interest" description="Disordered" evidence="1">
    <location>
        <begin position="1"/>
        <end position="67"/>
    </location>
</feature>
<reference evidence="3 4" key="1">
    <citation type="submission" date="2019-01" db="EMBL/GenBank/DDBJ databases">
        <authorList>
            <person name="Ferrante I. M."/>
        </authorList>
    </citation>
    <scope>NUCLEOTIDE SEQUENCE [LARGE SCALE GENOMIC DNA]</scope>
    <source>
        <strain evidence="3 4">B856</strain>
    </source>
</reference>
<feature type="compositionally biased region" description="Basic and acidic residues" evidence="1">
    <location>
        <begin position="52"/>
        <end position="67"/>
    </location>
</feature>
<protein>
    <recommendedName>
        <fullName evidence="2">Beta-lactamase-related domain-containing protein</fullName>
    </recommendedName>
</protein>
<dbReference type="OrthoDB" id="48153at2759"/>
<evidence type="ECO:0000313" key="4">
    <source>
        <dbReference type="Proteomes" id="UP000291116"/>
    </source>
</evidence>
<dbReference type="InterPro" id="IPR001466">
    <property type="entry name" value="Beta-lactam-related"/>
</dbReference>
<feature type="domain" description="Beta-lactamase-related" evidence="2">
    <location>
        <begin position="106"/>
        <end position="403"/>
    </location>
</feature>
<dbReference type="Gene3D" id="3.40.710.10">
    <property type="entry name" value="DD-peptidase/beta-lactamase superfamily"/>
    <property type="match status" value="1"/>
</dbReference>
<keyword evidence="4" id="KW-1185">Reference proteome</keyword>
<name>A0A448ZCV1_9STRA</name>
<dbReference type="AlphaFoldDB" id="A0A448ZCV1"/>
<dbReference type="InterPro" id="IPR012338">
    <property type="entry name" value="Beta-lactam/transpept-like"/>
</dbReference>
<dbReference type="Pfam" id="PF00144">
    <property type="entry name" value="Beta-lactamase"/>
    <property type="match status" value="1"/>
</dbReference>
<evidence type="ECO:0000256" key="1">
    <source>
        <dbReference type="SAM" id="MobiDB-lite"/>
    </source>
</evidence>
<dbReference type="PANTHER" id="PTHR43283:SF7">
    <property type="entry name" value="BETA-LACTAMASE-RELATED DOMAIN-CONTAINING PROTEIN"/>
    <property type="match status" value="1"/>
</dbReference>
<proteinExistence type="predicted"/>
<dbReference type="Proteomes" id="UP000291116">
    <property type="component" value="Unassembled WGS sequence"/>
</dbReference>
<sequence>MTSPPPTYITNRAGKKVRNPKHIAYMRQKNSKAQKDTENETAQIAEAPDTSEDGKEPHGNEKRDDGYYDKFVDLSRPWETAGDLATNPGARWCEREFSRFREVQRVTVVEDGKLVADYRRKGVGADETHHLFSTTKAVMSMLIGAVMEYSELVELNVTDTLGDIFPDDWAWHKLSGEELEYKKSIRVEELLTMTSGLISMFGGRRGILHMKEVSIADAPGSDLPRALAAPAWDPKLRGKFKYMPSSNILSYVIHRKTGLSPRAFGDEYVFSKLGIDHDKMDWDANANGVETSFSQLQLTTPQMCKIGQLYLQDGHWCPPADGEKTSTILSEDWIRASHTKHVFGDTKAGFDHWYGYLWSLYDREYHGVRSAGDCWSAPGLGGQLIAISKETNRVVAVSRSLPPPDPKTLIHHKKLCIKLLGNTMHYQPQNANTKSKHGYGGLPPPYIRNKDGKMVRNPEYIAAMTEVSDGLNSSDMGGGRLAMAEVDEHKEEE</sequence>
<organism evidence="3 4">
    <name type="scientific">Pseudo-nitzschia multistriata</name>
    <dbReference type="NCBI Taxonomy" id="183589"/>
    <lineage>
        <taxon>Eukaryota</taxon>
        <taxon>Sar</taxon>
        <taxon>Stramenopiles</taxon>
        <taxon>Ochrophyta</taxon>
        <taxon>Bacillariophyta</taxon>
        <taxon>Bacillariophyceae</taxon>
        <taxon>Bacillariophycidae</taxon>
        <taxon>Bacillariales</taxon>
        <taxon>Bacillariaceae</taxon>
        <taxon>Pseudo-nitzschia</taxon>
    </lineage>
</organism>
<dbReference type="SUPFAM" id="SSF56601">
    <property type="entry name" value="beta-lactamase/transpeptidase-like"/>
    <property type="match status" value="1"/>
</dbReference>
<evidence type="ECO:0000313" key="3">
    <source>
        <dbReference type="EMBL" id="VEU39869.1"/>
    </source>
</evidence>
<dbReference type="EMBL" id="CAACVS010000241">
    <property type="protein sequence ID" value="VEU39869.1"/>
    <property type="molecule type" value="Genomic_DNA"/>
</dbReference>
<evidence type="ECO:0000259" key="2">
    <source>
        <dbReference type="Pfam" id="PF00144"/>
    </source>
</evidence>